<organism evidence="1 2">
    <name type="scientific">Pseudomonas savastanoi pv. phaseolicola</name>
    <name type="common">Pseudomonas syringae pv. phaseolicola</name>
    <dbReference type="NCBI Taxonomy" id="319"/>
    <lineage>
        <taxon>Bacteria</taxon>
        <taxon>Pseudomonadati</taxon>
        <taxon>Pseudomonadota</taxon>
        <taxon>Gammaproteobacteria</taxon>
        <taxon>Pseudomonadales</taxon>
        <taxon>Pseudomonadaceae</taxon>
        <taxon>Pseudomonas</taxon>
    </lineage>
</organism>
<reference evidence="1 2" key="1">
    <citation type="submission" date="2018-08" db="EMBL/GenBank/DDBJ databases">
        <title>Recombination of ecologically and evolutionarily significant loci maintains genetic cohesion in the Pseudomonas syringae species complex.</title>
        <authorList>
            <person name="Dillon M."/>
            <person name="Thakur S."/>
            <person name="Almeida R.N.D."/>
            <person name="Weir B.S."/>
            <person name="Guttman D.S."/>
        </authorList>
    </citation>
    <scope>NUCLEOTIDE SEQUENCE [LARGE SCALE GENOMIC DNA]</scope>
    <source>
        <strain evidence="1 2">1449B</strain>
    </source>
</reference>
<comment type="caution">
    <text evidence="1">The sequence shown here is derived from an EMBL/GenBank/DDBJ whole genome shotgun (WGS) entry which is preliminary data.</text>
</comment>
<dbReference type="EMBL" id="RBUI01000160">
    <property type="protein sequence ID" value="RMU84414.1"/>
    <property type="molecule type" value="Genomic_DNA"/>
</dbReference>
<dbReference type="AlphaFoldDB" id="A0A7Z6UT83"/>
<gene>
    <name evidence="1" type="ORF">ALP21_200269</name>
</gene>
<dbReference type="Proteomes" id="UP000267078">
    <property type="component" value="Unassembled WGS sequence"/>
</dbReference>
<name>A0A7Z6UT83_PSESH</name>
<proteinExistence type="predicted"/>
<evidence type="ECO:0000313" key="2">
    <source>
        <dbReference type="Proteomes" id="UP000267078"/>
    </source>
</evidence>
<sequence>MDIERARKAALHELKFTKNHPKQSLGGYIFFGKHGNIGSLTLFGSQPFRWRLMYLTFPGWIWVSTCHAEPYRAKGPP</sequence>
<evidence type="ECO:0000313" key="1">
    <source>
        <dbReference type="EMBL" id="RMU84414.1"/>
    </source>
</evidence>
<protein>
    <submittedName>
        <fullName evidence="1">Uncharacterized protein</fullName>
    </submittedName>
</protein>
<accession>A0A7Z6UT83</accession>